<dbReference type="KEGG" id="dcr:108215881"/>
<dbReference type="FunFam" id="1.25.40.10:FF:000329">
    <property type="entry name" value="Pentatricopeptide repeat-containing protein"/>
    <property type="match status" value="1"/>
</dbReference>
<dbReference type="GO" id="GO:0009451">
    <property type="term" value="P:RNA modification"/>
    <property type="evidence" value="ECO:0007669"/>
    <property type="project" value="InterPro"/>
</dbReference>
<dbReference type="Pfam" id="PF13041">
    <property type="entry name" value="PPR_2"/>
    <property type="match status" value="2"/>
</dbReference>
<dbReference type="InterPro" id="IPR002885">
    <property type="entry name" value="PPR_rpt"/>
</dbReference>
<evidence type="ECO:0000256" key="2">
    <source>
        <dbReference type="PROSITE-ProRule" id="PRU00708"/>
    </source>
</evidence>
<dbReference type="EMBL" id="CP093346">
    <property type="protein sequence ID" value="WOG96966.1"/>
    <property type="molecule type" value="Genomic_DNA"/>
</dbReference>
<dbReference type="InterPro" id="IPR011990">
    <property type="entry name" value="TPR-like_helical_dom_sf"/>
</dbReference>
<reference evidence="3" key="1">
    <citation type="journal article" date="2016" name="Nat. Genet.">
        <title>A high-quality carrot genome assembly provides new insights into carotenoid accumulation and asterid genome evolution.</title>
        <authorList>
            <person name="Iorizzo M."/>
            <person name="Ellison S."/>
            <person name="Senalik D."/>
            <person name="Zeng P."/>
            <person name="Satapoomin P."/>
            <person name="Huang J."/>
            <person name="Bowman M."/>
            <person name="Iovene M."/>
            <person name="Sanseverino W."/>
            <person name="Cavagnaro P."/>
            <person name="Yildiz M."/>
            <person name="Macko-Podgorni A."/>
            <person name="Moranska E."/>
            <person name="Grzebelus E."/>
            <person name="Grzebelus D."/>
            <person name="Ashrafi H."/>
            <person name="Zheng Z."/>
            <person name="Cheng S."/>
            <person name="Spooner D."/>
            <person name="Van Deynze A."/>
            <person name="Simon P."/>
        </authorList>
    </citation>
    <scope>NUCLEOTIDE SEQUENCE</scope>
    <source>
        <tissue evidence="3">Leaf</tissue>
    </source>
</reference>
<evidence type="ECO:0008006" key="5">
    <source>
        <dbReference type="Google" id="ProtNLM"/>
    </source>
</evidence>
<dbReference type="PANTHER" id="PTHR47926:SF401">
    <property type="entry name" value="PENTATRICOPEPTIDE REPEAT-CONTAINING PROTEIN"/>
    <property type="match status" value="1"/>
</dbReference>
<sequence>MTETQYLVLKNTITRLLQQCKNMRELKKIHTLIVTSPLLSKTDHYFLISRLLFFCAMSASGSLSYAANLFQTIQNPNLFMYNAMIRAYASKTMNNIDGINPYRGFFLYKQMLYDGIAADCITFPFLLKECVRRQDYGAGRSIHSQIVRYGVHGDVFVGNSVISLYSACGDVDSARKMFDEMWVRDIVSWNSMVIGCLRCGELDMALELFRRMSEKNVITWNSMITGFVQGGRPKEALEFFQEMQVLSDDMVSPDKFTVASTLSACASLGALDHGKWVHNYLVRSGLECDMVVGTALIDMYGKCGSVKRAFEVFEEMPNKDVLAWTAMISVFGYHGYSVEAFHLFRRMVAVRVNPNSVTFVGLLSACAHTGLVERARWIFNMMESVYLIKPKLQHYACMVDVLSKAGLFNEAEELIRDMPMEPDVFVWGALLGGCLMHGYTELGEKVANCLINMQPLNHAFYVTLCDLYARDERFDDVKRTRTVMLERGIKKELPGSSMIEVDGVVHEFSVRGSSEVVIQELECILYILSNEMKNTRNLIESE</sequence>
<feature type="repeat" description="PPR" evidence="2">
    <location>
        <begin position="185"/>
        <end position="219"/>
    </location>
</feature>
<feature type="repeat" description="PPR" evidence="2">
    <location>
        <begin position="289"/>
        <end position="323"/>
    </location>
</feature>
<dbReference type="Pfam" id="PF01535">
    <property type="entry name" value="PPR"/>
    <property type="match status" value="2"/>
</dbReference>
<reference evidence="3" key="2">
    <citation type="submission" date="2022-03" db="EMBL/GenBank/DDBJ databases">
        <title>Draft title - Genomic analysis of global carrot germplasm unveils the trajectory of domestication and the origin of high carotenoid orange carrot.</title>
        <authorList>
            <person name="Iorizzo M."/>
            <person name="Ellison S."/>
            <person name="Senalik D."/>
            <person name="Macko-Podgorni A."/>
            <person name="Grzebelus D."/>
            <person name="Bostan H."/>
            <person name="Rolling W."/>
            <person name="Curaba J."/>
            <person name="Simon P."/>
        </authorList>
    </citation>
    <scope>NUCLEOTIDE SEQUENCE</scope>
    <source>
        <tissue evidence="3">Leaf</tissue>
    </source>
</reference>
<dbReference type="Pfam" id="PF12854">
    <property type="entry name" value="PPR_1"/>
    <property type="match status" value="1"/>
</dbReference>
<dbReference type="Gene3D" id="1.25.40.10">
    <property type="entry name" value="Tetratricopeptide repeat domain"/>
    <property type="match status" value="3"/>
</dbReference>
<keyword evidence="1" id="KW-0677">Repeat</keyword>
<dbReference type="GO" id="GO:0003723">
    <property type="term" value="F:RNA binding"/>
    <property type="evidence" value="ECO:0007669"/>
    <property type="project" value="InterPro"/>
</dbReference>
<evidence type="ECO:0000256" key="1">
    <source>
        <dbReference type="ARBA" id="ARBA00022737"/>
    </source>
</evidence>
<organism evidence="3 4">
    <name type="scientific">Daucus carota subsp. sativus</name>
    <name type="common">Carrot</name>
    <dbReference type="NCBI Taxonomy" id="79200"/>
    <lineage>
        <taxon>Eukaryota</taxon>
        <taxon>Viridiplantae</taxon>
        <taxon>Streptophyta</taxon>
        <taxon>Embryophyta</taxon>
        <taxon>Tracheophyta</taxon>
        <taxon>Spermatophyta</taxon>
        <taxon>Magnoliopsida</taxon>
        <taxon>eudicotyledons</taxon>
        <taxon>Gunneridae</taxon>
        <taxon>Pentapetalae</taxon>
        <taxon>asterids</taxon>
        <taxon>campanulids</taxon>
        <taxon>Apiales</taxon>
        <taxon>Apiaceae</taxon>
        <taxon>Apioideae</taxon>
        <taxon>Scandiceae</taxon>
        <taxon>Daucinae</taxon>
        <taxon>Daucus</taxon>
        <taxon>Daucus sect. Daucus</taxon>
    </lineage>
</organism>
<name>A0AAF0WY12_DAUCS</name>
<dbReference type="PROSITE" id="PS51375">
    <property type="entry name" value="PPR"/>
    <property type="match status" value="2"/>
</dbReference>
<evidence type="ECO:0000313" key="4">
    <source>
        <dbReference type="Proteomes" id="UP000077755"/>
    </source>
</evidence>
<evidence type="ECO:0000313" key="3">
    <source>
        <dbReference type="EMBL" id="WOG96966.1"/>
    </source>
</evidence>
<dbReference type="InterPro" id="IPR046848">
    <property type="entry name" value="E_motif"/>
</dbReference>
<dbReference type="FunFam" id="1.25.40.10:FF:000348">
    <property type="entry name" value="Pentatricopeptide repeat-containing protein chloroplastic"/>
    <property type="match status" value="1"/>
</dbReference>
<keyword evidence="4" id="KW-1185">Reference proteome</keyword>
<dbReference type="AlphaFoldDB" id="A0AAF0WY12"/>
<dbReference type="NCBIfam" id="TIGR00756">
    <property type="entry name" value="PPR"/>
    <property type="match status" value="6"/>
</dbReference>
<dbReference type="InterPro" id="IPR046960">
    <property type="entry name" value="PPR_At4g14850-like_plant"/>
</dbReference>
<protein>
    <recommendedName>
        <fullName evidence="5">Pentatricopeptide repeat-containing protein</fullName>
    </recommendedName>
</protein>
<dbReference type="PANTHER" id="PTHR47926">
    <property type="entry name" value="PENTATRICOPEPTIDE REPEAT-CONTAINING PROTEIN"/>
    <property type="match status" value="1"/>
</dbReference>
<dbReference type="Proteomes" id="UP000077755">
    <property type="component" value="Chromosome 4"/>
</dbReference>
<proteinExistence type="predicted"/>
<accession>A0AAF0WY12</accession>
<dbReference type="Pfam" id="PF20431">
    <property type="entry name" value="E_motif"/>
    <property type="match status" value="1"/>
</dbReference>
<gene>
    <name evidence="3" type="ORF">DCAR_0416305</name>
</gene>